<keyword evidence="3" id="KW-1185">Reference proteome</keyword>
<dbReference type="SUPFAM" id="SSF161270">
    <property type="entry name" value="PspA lactotransferrin-binding region"/>
    <property type="match status" value="1"/>
</dbReference>
<evidence type="ECO:0000313" key="3">
    <source>
        <dbReference type="Proteomes" id="UP000664417"/>
    </source>
</evidence>
<feature type="coiled-coil region" evidence="1">
    <location>
        <begin position="90"/>
        <end position="194"/>
    </location>
</feature>
<dbReference type="AlphaFoldDB" id="A0A8J7QL67"/>
<organism evidence="2 3">
    <name type="scientific">Acanthopleuribacter pedis</name>
    <dbReference type="NCBI Taxonomy" id="442870"/>
    <lineage>
        <taxon>Bacteria</taxon>
        <taxon>Pseudomonadati</taxon>
        <taxon>Acidobacteriota</taxon>
        <taxon>Holophagae</taxon>
        <taxon>Acanthopleuribacterales</taxon>
        <taxon>Acanthopleuribacteraceae</taxon>
        <taxon>Acanthopleuribacter</taxon>
    </lineage>
</organism>
<reference evidence="2" key="1">
    <citation type="submission" date="2021-03" db="EMBL/GenBank/DDBJ databases">
        <authorList>
            <person name="Wang G."/>
        </authorList>
    </citation>
    <scope>NUCLEOTIDE SEQUENCE</scope>
    <source>
        <strain evidence="2">KCTC 12899</strain>
    </source>
</reference>
<proteinExistence type="predicted"/>
<sequence>MKFVIFIVFLILAFITYGACNGGQNARNEADLLKEEVVQLRKQLSHQRTFIHKKDQQLSEIIEGLHQISIDHQKALVFHNNESYSRTTKQEQVRQMLDQLATRVKHIKEREAKLAEGTNAFEQTRLQFRQLLETKEKEINSLRQKIKSQNEKINKLESHLEVAKDENDRLTVTLENQYADMEEKQKEIDLLENTMGCYLAVISRDTFKRLKKSGDLERRRVGFSSGYWQPAPGYLAQDRFLEVFQKDVCDETTLVVKSNKKPKIQSVHKSIPSLVWRKESHHRWRLQGIKRVAFWRNQPHLIIEVTLP</sequence>
<evidence type="ECO:0000256" key="1">
    <source>
        <dbReference type="SAM" id="Coils"/>
    </source>
</evidence>
<evidence type="ECO:0000313" key="2">
    <source>
        <dbReference type="EMBL" id="MBO1321935.1"/>
    </source>
</evidence>
<name>A0A8J7QL67_9BACT</name>
<protein>
    <submittedName>
        <fullName evidence="2">Uncharacterized protein</fullName>
    </submittedName>
</protein>
<accession>A0A8J7QL67</accession>
<dbReference type="RefSeq" id="WP_207861907.1">
    <property type="nucleotide sequence ID" value="NZ_JAFREP010000029.1"/>
</dbReference>
<gene>
    <name evidence="2" type="ORF">J3U88_25870</name>
</gene>
<keyword evidence="1" id="KW-0175">Coiled coil</keyword>
<dbReference type="EMBL" id="JAFREP010000029">
    <property type="protein sequence ID" value="MBO1321935.1"/>
    <property type="molecule type" value="Genomic_DNA"/>
</dbReference>
<comment type="caution">
    <text evidence="2">The sequence shown here is derived from an EMBL/GenBank/DDBJ whole genome shotgun (WGS) entry which is preliminary data.</text>
</comment>
<dbReference type="Proteomes" id="UP000664417">
    <property type="component" value="Unassembled WGS sequence"/>
</dbReference>